<gene>
    <name evidence="1" type="ORF">ROA7023_00161</name>
</gene>
<evidence type="ECO:0000313" key="1">
    <source>
        <dbReference type="EMBL" id="SLN14905.1"/>
    </source>
</evidence>
<dbReference type="EMBL" id="FWFZ01000001">
    <property type="protein sequence ID" value="SLN14905.1"/>
    <property type="molecule type" value="Genomic_DNA"/>
</dbReference>
<dbReference type="AlphaFoldDB" id="A0A1Y5RHN8"/>
<name>A0A1Y5RHN8_9RHOB</name>
<dbReference type="SUPFAM" id="SSF100950">
    <property type="entry name" value="NagB/RpiA/CoA transferase-like"/>
    <property type="match status" value="1"/>
</dbReference>
<sequence length="51" mass="5294">MAMAAARVVVEAEHLLPPGGLAPDAVQTPGPFVDRIVGLGPLGEEYAVVRR</sequence>
<dbReference type="InterPro" id="IPR037171">
    <property type="entry name" value="NagB/RpiA_transferase-like"/>
</dbReference>
<proteinExistence type="predicted"/>
<keyword evidence="2" id="KW-1185">Reference proteome</keyword>
<organism evidence="1 2">
    <name type="scientific">Roseisalinus antarcticus</name>
    <dbReference type="NCBI Taxonomy" id="254357"/>
    <lineage>
        <taxon>Bacteria</taxon>
        <taxon>Pseudomonadati</taxon>
        <taxon>Pseudomonadota</taxon>
        <taxon>Alphaproteobacteria</taxon>
        <taxon>Rhodobacterales</taxon>
        <taxon>Roseobacteraceae</taxon>
        <taxon>Roseisalinus</taxon>
    </lineage>
</organism>
<protein>
    <submittedName>
        <fullName evidence="1">Uncharacterized protein</fullName>
    </submittedName>
</protein>
<accession>A0A1Y5RHN8</accession>
<reference evidence="1 2" key="1">
    <citation type="submission" date="2017-03" db="EMBL/GenBank/DDBJ databases">
        <authorList>
            <person name="Afonso C.L."/>
            <person name="Miller P.J."/>
            <person name="Scott M.A."/>
            <person name="Spackman E."/>
            <person name="Goraichik I."/>
            <person name="Dimitrov K.M."/>
            <person name="Suarez D.L."/>
            <person name="Swayne D.E."/>
        </authorList>
    </citation>
    <scope>NUCLEOTIDE SEQUENCE [LARGE SCALE GENOMIC DNA]</scope>
    <source>
        <strain evidence="1 2">CECT 7023</strain>
    </source>
</reference>
<evidence type="ECO:0000313" key="2">
    <source>
        <dbReference type="Proteomes" id="UP000193900"/>
    </source>
</evidence>
<dbReference type="Proteomes" id="UP000193900">
    <property type="component" value="Unassembled WGS sequence"/>
</dbReference>
<dbReference type="Gene3D" id="3.40.1080.10">
    <property type="entry name" value="Glutaconate Coenzyme A-transferase"/>
    <property type="match status" value="1"/>
</dbReference>